<dbReference type="Proteomes" id="UP000738376">
    <property type="component" value="Unassembled WGS sequence"/>
</dbReference>
<evidence type="ECO:0000313" key="5">
    <source>
        <dbReference type="Proteomes" id="UP000738376"/>
    </source>
</evidence>
<dbReference type="InterPro" id="IPR001482">
    <property type="entry name" value="T2SS/T4SS_dom"/>
</dbReference>
<dbReference type="Pfam" id="PF00211">
    <property type="entry name" value="Guanylate_cyc"/>
    <property type="match status" value="1"/>
</dbReference>
<comment type="similarity">
    <text evidence="2">Belongs to the GSP E family.</text>
</comment>
<dbReference type="EMBL" id="JAAVJL010000004">
    <property type="protein sequence ID" value="NMF60754.1"/>
    <property type="molecule type" value="Genomic_DNA"/>
</dbReference>
<dbReference type="Pfam" id="PF00437">
    <property type="entry name" value="T2SSE"/>
    <property type="match status" value="1"/>
</dbReference>
<reference evidence="4 5" key="1">
    <citation type="submission" date="2020-03" db="EMBL/GenBank/DDBJ databases">
        <title>Draft Genome Sequence of 2-Methylisoborneol Producing Pseudanabaena yagii Strain GIHE-NHR1 Isolated from North Han River in South Korea.</title>
        <authorList>
            <person name="Jeong J."/>
        </authorList>
    </citation>
    <scope>NUCLEOTIDE SEQUENCE [LARGE SCALE GENOMIC DNA]</scope>
    <source>
        <strain evidence="4 5">GIHE-NHR1</strain>
    </source>
</reference>
<dbReference type="SMART" id="SM00044">
    <property type="entry name" value="CYCc"/>
    <property type="match status" value="1"/>
</dbReference>
<dbReference type="PROSITE" id="PS50125">
    <property type="entry name" value="GUANYLATE_CYCLASE_2"/>
    <property type="match status" value="1"/>
</dbReference>
<accession>A0ABX1LX64</accession>
<organism evidence="4 5">
    <name type="scientific">Pseudanabaena yagii GIHE-NHR1</name>
    <dbReference type="NCBI Taxonomy" id="2722753"/>
    <lineage>
        <taxon>Bacteria</taxon>
        <taxon>Bacillati</taxon>
        <taxon>Cyanobacteriota</taxon>
        <taxon>Cyanophyceae</taxon>
        <taxon>Pseudanabaenales</taxon>
        <taxon>Pseudanabaenaceae</taxon>
        <taxon>Pseudanabaena</taxon>
        <taxon>Pseudanabaena yagii</taxon>
    </lineage>
</organism>
<comment type="caution">
    <text evidence="4">The sequence shown here is derived from an EMBL/GenBank/DDBJ whole genome shotgun (WGS) entry which is preliminary data.</text>
</comment>
<dbReference type="InterPro" id="IPR001054">
    <property type="entry name" value="A/G_cyclase"/>
</dbReference>
<name>A0ABX1LX64_9CYAN</name>
<sequence>MPEKLSLEELKLDPYISPVEARLLVQKILEGKPGLFPITGQLGTGKTTTLFIIAYYAWQKSLPVTLLSEESNWFDLVQLQLPQSWVTQHVEPSEQAWLDAIDQATANPSTIIVIDILNGNNEAAALMAAKSKHWVFACIDTPFVGIDVLPNLRARGLTSQEILENVSGVVSQMLLPRLCGNCGQLVAASLEETRLVYPDSRKSKELWREIGCQVCSGRGKIGRCASFEVLHIDDEVKPLLEDYLARNILNRLPNHKHFTMQNGSRDLVKNGLVGIQTYQREVLQNPLLRIQHFWEQENFRAKQFQEMFGRFVTQQLVDRIMSQQDFEQIVEGERKYVTCFFCDVRGFTTRAEQSSPSEIFLTLNRYFREIIDTVFQYEGTIDKFIGDSVMVVFGAPIEQTDQELRAVQCAIAIQQKVAEINRTETVPIHIGIGINSGEVMAGCLGSDRRMDYTILGDVVNTAARLESQAQPDQILIGSETYAAVQDKVECRGIGSLKLKGKVESLEVFEVVYV</sequence>
<dbReference type="RefSeq" id="WP_169365699.1">
    <property type="nucleotide sequence ID" value="NZ_JAAVJL010000004.1"/>
</dbReference>
<dbReference type="InterPro" id="IPR050697">
    <property type="entry name" value="Adenylyl/Guanylyl_Cyclase_3/4"/>
</dbReference>
<dbReference type="PANTHER" id="PTHR43081">
    <property type="entry name" value="ADENYLATE CYCLASE, TERMINAL-DIFFERENTIATION SPECIFIC-RELATED"/>
    <property type="match status" value="1"/>
</dbReference>
<keyword evidence="5" id="KW-1185">Reference proteome</keyword>
<protein>
    <recommendedName>
        <fullName evidence="3">Guanylate cyclase domain-containing protein</fullName>
    </recommendedName>
</protein>
<comment type="similarity">
    <text evidence="1">Belongs to the adenylyl cyclase class-3 family.</text>
</comment>
<evidence type="ECO:0000313" key="4">
    <source>
        <dbReference type="EMBL" id="NMF60754.1"/>
    </source>
</evidence>
<gene>
    <name evidence="4" type="ORF">HC246_22685</name>
</gene>
<dbReference type="Gene3D" id="3.30.70.1230">
    <property type="entry name" value="Nucleotide cyclase"/>
    <property type="match status" value="1"/>
</dbReference>
<proteinExistence type="inferred from homology"/>
<dbReference type="CDD" id="cd07302">
    <property type="entry name" value="CHD"/>
    <property type="match status" value="1"/>
</dbReference>
<evidence type="ECO:0000256" key="2">
    <source>
        <dbReference type="ARBA" id="ARBA00006611"/>
    </source>
</evidence>
<feature type="domain" description="Guanylate cyclase" evidence="3">
    <location>
        <begin position="338"/>
        <end position="466"/>
    </location>
</feature>
<dbReference type="SUPFAM" id="SSF55073">
    <property type="entry name" value="Nucleotide cyclase"/>
    <property type="match status" value="1"/>
</dbReference>
<dbReference type="InterPro" id="IPR029787">
    <property type="entry name" value="Nucleotide_cyclase"/>
</dbReference>
<dbReference type="InterPro" id="IPR027417">
    <property type="entry name" value="P-loop_NTPase"/>
</dbReference>
<dbReference type="SUPFAM" id="SSF52540">
    <property type="entry name" value="P-loop containing nucleoside triphosphate hydrolases"/>
    <property type="match status" value="1"/>
</dbReference>
<dbReference type="PANTHER" id="PTHR43081:SF1">
    <property type="entry name" value="ADENYLATE CYCLASE, TERMINAL-DIFFERENTIATION SPECIFIC"/>
    <property type="match status" value="1"/>
</dbReference>
<evidence type="ECO:0000259" key="3">
    <source>
        <dbReference type="PROSITE" id="PS50125"/>
    </source>
</evidence>
<dbReference type="Gene3D" id="3.40.50.300">
    <property type="entry name" value="P-loop containing nucleotide triphosphate hydrolases"/>
    <property type="match status" value="1"/>
</dbReference>
<evidence type="ECO:0000256" key="1">
    <source>
        <dbReference type="ARBA" id="ARBA00005381"/>
    </source>
</evidence>